<name>A0AAN8ZSA9_HALRR</name>
<organism evidence="2 3">
    <name type="scientific">Halocaridina rubra</name>
    <name type="common">Hawaiian red shrimp</name>
    <dbReference type="NCBI Taxonomy" id="373956"/>
    <lineage>
        <taxon>Eukaryota</taxon>
        <taxon>Metazoa</taxon>
        <taxon>Ecdysozoa</taxon>
        <taxon>Arthropoda</taxon>
        <taxon>Crustacea</taxon>
        <taxon>Multicrustacea</taxon>
        <taxon>Malacostraca</taxon>
        <taxon>Eumalacostraca</taxon>
        <taxon>Eucarida</taxon>
        <taxon>Decapoda</taxon>
        <taxon>Pleocyemata</taxon>
        <taxon>Caridea</taxon>
        <taxon>Atyoidea</taxon>
        <taxon>Atyidae</taxon>
        <taxon>Halocaridina</taxon>
    </lineage>
</organism>
<feature type="non-terminal residue" evidence="2">
    <location>
        <position position="61"/>
    </location>
</feature>
<evidence type="ECO:0000256" key="1">
    <source>
        <dbReference type="SAM" id="MobiDB-lite"/>
    </source>
</evidence>
<sequence length="61" mass="6494">MGQDNGDTSTLPGDGGEGREFKTPSPKPHSRTKPAVIEDKSLQALLEARKKSLENSGTTKV</sequence>
<dbReference type="EMBL" id="JAXCGZ010023684">
    <property type="protein sequence ID" value="KAK7006507.1"/>
    <property type="molecule type" value="Genomic_DNA"/>
</dbReference>
<keyword evidence="3" id="KW-1185">Reference proteome</keyword>
<evidence type="ECO:0000313" key="2">
    <source>
        <dbReference type="EMBL" id="KAK7006507.1"/>
    </source>
</evidence>
<gene>
    <name evidence="2" type="ORF">SK128_018795</name>
</gene>
<accession>A0AAN8ZSA9</accession>
<proteinExistence type="predicted"/>
<comment type="caution">
    <text evidence="2">The sequence shown here is derived from an EMBL/GenBank/DDBJ whole genome shotgun (WGS) entry which is preliminary data.</text>
</comment>
<protein>
    <submittedName>
        <fullName evidence="2">Uncharacterized protein</fullName>
    </submittedName>
</protein>
<dbReference type="AlphaFoldDB" id="A0AAN8ZSA9"/>
<reference evidence="2 3" key="1">
    <citation type="submission" date="2023-11" db="EMBL/GenBank/DDBJ databases">
        <title>Halocaridina rubra genome assembly.</title>
        <authorList>
            <person name="Smith C."/>
        </authorList>
    </citation>
    <scope>NUCLEOTIDE SEQUENCE [LARGE SCALE GENOMIC DNA]</scope>
    <source>
        <strain evidence="2">EP-1</strain>
        <tissue evidence="2">Whole</tissue>
    </source>
</reference>
<evidence type="ECO:0000313" key="3">
    <source>
        <dbReference type="Proteomes" id="UP001381693"/>
    </source>
</evidence>
<dbReference type="Proteomes" id="UP001381693">
    <property type="component" value="Unassembled WGS sequence"/>
</dbReference>
<feature type="region of interest" description="Disordered" evidence="1">
    <location>
        <begin position="1"/>
        <end position="38"/>
    </location>
</feature>
<feature type="compositionally biased region" description="Polar residues" evidence="1">
    <location>
        <begin position="1"/>
        <end position="11"/>
    </location>
</feature>